<sequence>MLSFFGSHAILVIVGLVFVAVLLLLEALHLVWKQYKSPEAKQLERRLRALSAADDRSTPTKLVKERVLSDMPTVQRALQSMPRAHQLDSLIVQAGLEWTVSGLLLSGVSLFMLGVFGATLLRQSMGLAAIVGVVLGALPWLYLQYRRRQRLGLMERQLPEALDLISRALRAGHAFSAGLQMAGEELAEPIAGEFRMVHDEINYGTSLQQALLNLGERVPVTDLRYFIVAVLIQRESGGNLTEMLTNLSRLIRERLKLHAKVRVLSAEGRLSAWILGLMPFAVAALLNLLNPEFMSALWTDPLGTSILQLLAVLMVVGVLMLYRIVRIRV</sequence>
<dbReference type="PANTHER" id="PTHR35007">
    <property type="entry name" value="INTEGRAL MEMBRANE PROTEIN-RELATED"/>
    <property type="match status" value="1"/>
</dbReference>
<keyword evidence="5 6" id="KW-0472">Membrane</keyword>
<gene>
    <name evidence="8" type="ORF">AX13_16735</name>
</gene>
<evidence type="ECO:0000256" key="3">
    <source>
        <dbReference type="ARBA" id="ARBA00022692"/>
    </source>
</evidence>
<evidence type="ECO:0000313" key="8">
    <source>
        <dbReference type="EMBL" id="EXU80549.1"/>
    </source>
</evidence>
<dbReference type="AlphaFoldDB" id="A0A014MQX0"/>
<dbReference type="Proteomes" id="UP000020766">
    <property type="component" value="Unassembled WGS sequence"/>
</dbReference>
<feature type="domain" description="Type II secretion system protein GspF" evidence="7">
    <location>
        <begin position="162"/>
        <end position="285"/>
    </location>
</feature>
<protein>
    <submittedName>
        <fullName evidence="8">Pilus assembly protein TadB</fullName>
    </submittedName>
</protein>
<evidence type="ECO:0000256" key="4">
    <source>
        <dbReference type="ARBA" id="ARBA00022989"/>
    </source>
</evidence>
<evidence type="ECO:0000256" key="1">
    <source>
        <dbReference type="ARBA" id="ARBA00004651"/>
    </source>
</evidence>
<evidence type="ECO:0000313" key="9">
    <source>
        <dbReference type="Proteomes" id="UP000020766"/>
    </source>
</evidence>
<keyword evidence="4 6" id="KW-1133">Transmembrane helix</keyword>
<evidence type="ECO:0000256" key="6">
    <source>
        <dbReference type="SAM" id="Phobius"/>
    </source>
</evidence>
<dbReference type="GO" id="GO:0005886">
    <property type="term" value="C:plasma membrane"/>
    <property type="evidence" value="ECO:0007669"/>
    <property type="project" value="UniProtKB-SubCell"/>
</dbReference>
<dbReference type="STRING" id="225991.MA05_07595"/>
<feature type="transmembrane region" description="Helical" evidence="6">
    <location>
        <begin position="6"/>
        <end position="32"/>
    </location>
</feature>
<keyword evidence="3 6" id="KW-0812">Transmembrane</keyword>
<evidence type="ECO:0000256" key="2">
    <source>
        <dbReference type="ARBA" id="ARBA00022475"/>
    </source>
</evidence>
<dbReference type="Gene3D" id="1.20.81.30">
    <property type="entry name" value="Type II secretion system (T2SS), domain F"/>
    <property type="match status" value="1"/>
</dbReference>
<comment type="subcellular location">
    <subcellularLocation>
        <location evidence="1">Cell membrane</location>
        <topology evidence="1">Multi-pass membrane protein</topology>
    </subcellularLocation>
</comment>
<accession>A0A014MQX0</accession>
<proteinExistence type="predicted"/>
<evidence type="ECO:0000259" key="7">
    <source>
        <dbReference type="Pfam" id="PF00482"/>
    </source>
</evidence>
<dbReference type="PATRIC" id="fig|1457173.3.peg.1602"/>
<feature type="transmembrane region" description="Helical" evidence="6">
    <location>
        <begin position="90"/>
        <end position="113"/>
    </location>
</feature>
<dbReference type="EMBL" id="JBOK01000007">
    <property type="protein sequence ID" value="EXU80549.1"/>
    <property type="molecule type" value="Genomic_DNA"/>
</dbReference>
<feature type="transmembrane region" description="Helical" evidence="6">
    <location>
        <begin position="302"/>
        <end position="325"/>
    </location>
</feature>
<dbReference type="RefSeq" id="WP_043382389.1">
    <property type="nucleotide sequence ID" value="NZ_JBOK01000007.1"/>
</dbReference>
<dbReference type="PANTHER" id="PTHR35007:SF1">
    <property type="entry name" value="PILUS ASSEMBLY PROTEIN"/>
    <property type="match status" value="1"/>
</dbReference>
<comment type="caution">
    <text evidence="8">The sequence shown here is derived from an EMBL/GenBank/DDBJ whole genome shotgun (WGS) entry which is preliminary data.</text>
</comment>
<organism evidence="8 9">
    <name type="scientific">Comamonas aquatica DA1877</name>
    <dbReference type="NCBI Taxonomy" id="1457173"/>
    <lineage>
        <taxon>Bacteria</taxon>
        <taxon>Pseudomonadati</taxon>
        <taxon>Pseudomonadota</taxon>
        <taxon>Betaproteobacteria</taxon>
        <taxon>Burkholderiales</taxon>
        <taxon>Comamonadaceae</taxon>
        <taxon>Comamonas</taxon>
    </lineage>
</organism>
<feature type="transmembrane region" description="Helical" evidence="6">
    <location>
        <begin position="270"/>
        <end position="290"/>
    </location>
</feature>
<keyword evidence="9" id="KW-1185">Reference proteome</keyword>
<dbReference type="Pfam" id="PF00482">
    <property type="entry name" value="T2SSF"/>
    <property type="match status" value="1"/>
</dbReference>
<evidence type="ECO:0000256" key="5">
    <source>
        <dbReference type="ARBA" id="ARBA00023136"/>
    </source>
</evidence>
<dbReference type="InterPro" id="IPR018076">
    <property type="entry name" value="T2SS_GspF_dom"/>
</dbReference>
<dbReference type="InterPro" id="IPR042094">
    <property type="entry name" value="T2SS_GspF_sf"/>
</dbReference>
<keyword evidence="2" id="KW-1003">Cell membrane</keyword>
<feature type="transmembrane region" description="Helical" evidence="6">
    <location>
        <begin position="125"/>
        <end position="143"/>
    </location>
</feature>
<name>A0A014MQX0_9BURK</name>
<reference evidence="8 9" key="1">
    <citation type="submission" date="2014-01" db="EMBL/GenBank/DDBJ databases">
        <title>Interspecies Systems Biology Uncovers Metabolites Affecting C. elegans Gene Expression and Life History Traits.</title>
        <authorList>
            <person name="Watson E."/>
            <person name="Macneil L.T."/>
            <person name="Ritter A.D."/>
            <person name="Yilmaz L.S."/>
            <person name="Rosebrock A.P."/>
            <person name="Caudy A.A."/>
            <person name="Walhout A.J."/>
        </authorList>
    </citation>
    <scope>NUCLEOTIDE SEQUENCE [LARGE SCALE GENOMIC DNA]</scope>
    <source>
        <strain evidence="8 9">DA1877</strain>
    </source>
</reference>